<dbReference type="GO" id="GO:0003677">
    <property type="term" value="F:DNA binding"/>
    <property type="evidence" value="ECO:0007669"/>
    <property type="project" value="UniProtKB-KW"/>
</dbReference>
<evidence type="ECO:0000256" key="2">
    <source>
        <dbReference type="ARBA" id="ARBA00023125"/>
    </source>
</evidence>
<keyword evidence="2 4" id="KW-0238">DNA-binding</keyword>
<dbReference type="RefSeq" id="WP_092520845.1">
    <property type="nucleotide sequence ID" value="NZ_FNKO01000001.1"/>
</dbReference>
<dbReference type="InterPro" id="IPR036390">
    <property type="entry name" value="WH_DNA-bd_sf"/>
</dbReference>
<dbReference type="Proteomes" id="UP000199301">
    <property type="component" value="Unassembled WGS sequence"/>
</dbReference>
<protein>
    <submittedName>
        <fullName evidence="4">DNA-binding transcriptional regulator GbsR, MarR family</fullName>
    </submittedName>
</protein>
<dbReference type="InterPro" id="IPR052362">
    <property type="entry name" value="HTH-GbsR_regulator"/>
</dbReference>
<organism evidence="4 5">
    <name type="scientific">Actinopolyspora saharensis</name>
    <dbReference type="NCBI Taxonomy" id="995062"/>
    <lineage>
        <taxon>Bacteria</taxon>
        <taxon>Bacillati</taxon>
        <taxon>Actinomycetota</taxon>
        <taxon>Actinomycetes</taxon>
        <taxon>Actinopolysporales</taxon>
        <taxon>Actinopolysporaceae</taxon>
        <taxon>Actinopolyspora</taxon>
    </lineage>
</organism>
<evidence type="ECO:0000313" key="4">
    <source>
        <dbReference type="EMBL" id="SDQ16900.1"/>
    </source>
</evidence>
<evidence type="ECO:0000313" key="5">
    <source>
        <dbReference type="Proteomes" id="UP000199301"/>
    </source>
</evidence>
<keyword evidence="5" id="KW-1185">Reference proteome</keyword>
<dbReference type="EMBL" id="FNKO01000001">
    <property type="protein sequence ID" value="SDQ16900.1"/>
    <property type="molecule type" value="Genomic_DNA"/>
</dbReference>
<keyword evidence="1" id="KW-0805">Transcription regulation</keyword>
<reference evidence="5" key="1">
    <citation type="submission" date="2016-10" db="EMBL/GenBank/DDBJ databases">
        <authorList>
            <person name="Varghese N."/>
            <person name="Submissions S."/>
        </authorList>
    </citation>
    <scope>NUCLEOTIDE SEQUENCE [LARGE SCALE GENOMIC DNA]</scope>
    <source>
        <strain evidence="5">DSM 45459</strain>
    </source>
</reference>
<dbReference type="PANTHER" id="PTHR38465:SF2">
    <property type="entry name" value="HTH-TYPE TRANSCRIPTIONAL REGULATOR MMPR5"/>
    <property type="match status" value="1"/>
</dbReference>
<gene>
    <name evidence="4" type="ORF">SAMN04489718_0585</name>
</gene>
<dbReference type="Gene3D" id="1.10.10.10">
    <property type="entry name" value="Winged helix-like DNA-binding domain superfamily/Winged helix DNA-binding domain"/>
    <property type="match status" value="1"/>
</dbReference>
<name>A0A1H0YP40_9ACTN</name>
<evidence type="ECO:0000256" key="3">
    <source>
        <dbReference type="ARBA" id="ARBA00023163"/>
    </source>
</evidence>
<dbReference type="PANTHER" id="PTHR38465">
    <property type="entry name" value="HTH-TYPE TRANSCRIPTIONAL REGULATOR MJ1563-RELATED"/>
    <property type="match status" value="1"/>
</dbReference>
<dbReference type="InterPro" id="IPR036388">
    <property type="entry name" value="WH-like_DNA-bd_sf"/>
</dbReference>
<keyword evidence="3" id="KW-0804">Transcription</keyword>
<dbReference type="AlphaFoldDB" id="A0A1H0YP40"/>
<dbReference type="Gene3D" id="1.10.287.160">
    <property type="entry name" value="HR1 repeat"/>
    <property type="match status" value="1"/>
</dbReference>
<accession>A0A1H0YP40</accession>
<proteinExistence type="predicted"/>
<dbReference type="OrthoDB" id="67158at2"/>
<dbReference type="SUPFAM" id="SSF46785">
    <property type="entry name" value="Winged helix' DNA-binding domain"/>
    <property type="match status" value="1"/>
</dbReference>
<sequence>MSLPTEGGSDEHDDERSLVEDFGVHIGRTMGWPPMAGRAAGVLMLSETPLTLTQLQQALNASKGSVSETTRTLITSGTVERFKEAGSRQFVYRWRDDAWIGCLQHQLDQTTRLLAMAENNYDRGETFSPTQQERLKQMRDYYRFIVRRLDDLLTEYTAQWQQDRTDRAEARG</sequence>
<evidence type="ECO:0000256" key="1">
    <source>
        <dbReference type="ARBA" id="ARBA00023015"/>
    </source>
</evidence>